<evidence type="ECO:0000313" key="2">
    <source>
        <dbReference type="Proteomes" id="UP000278085"/>
    </source>
</evidence>
<comment type="caution">
    <text evidence="1">The sequence shown here is derived from an EMBL/GenBank/DDBJ whole genome shotgun (WGS) entry which is preliminary data.</text>
</comment>
<dbReference type="Proteomes" id="UP000278085">
    <property type="component" value="Unassembled WGS sequence"/>
</dbReference>
<dbReference type="OrthoDB" id="7059167at2"/>
<reference evidence="1 2" key="1">
    <citation type="submission" date="2018-12" db="EMBL/GenBank/DDBJ databases">
        <authorList>
            <person name="Yang E."/>
        </authorList>
    </citation>
    <scope>NUCLEOTIDE SEQUENCE [LARGE SCALE GENOMIC DNA]</scope>
    <source>
        <strain evidence="1 2">SOD</strain>
    </source>
</reference>
<dbReference type="InterPro" id="IPR036628">
    <property type="entry name" value="Clp_N_dom_sf"/>
</dbReference>
<dbReference type="AlphaFoldDB" id="A0A430HLM4"/>
<keyword evidence="2" id="KW-1185">Reference proteome</keyword>
<proteinExistence type="predicted"/>
<protein>
    <submittedName>
        <fullName evidence="1">Peptidase</fullName>
    </submittedName>
</protein>
<name>A0A430HLM4_9BURK</name>
<sequence length="180" mass="18732">MFQRIRQRLGDMKTIRHLCQGAEKYALADQQREPAAEHFLLSALDLDDGTARRAFAQVDADPAQLPQAIAQQYRDGLRFAGLAPAALDTADAALAAAAPLEGGRGLYRAAASGADLMQTLAQQRASDSGPLLGAHVVALVAAMRQGVAPRSLAALGVDAAALRAAAQAEISTFRSAETGA</sequence>
<evidence type="ECO:0000313" key="1">
    <source>
        <dbReference type="EMBL" id="RSZ58372.1"/>
    </source>
</evidence>
<organism evidence="1 2">
    <name type="scientific">Massilia atriviolacea</name>
    <dbReference type="NCBI Taxonomy" id="2495579"/>
    <lineage>
        <taxon>Bacteria</taxon>
        <taxon>Pseudomonadati</taxon>
        <taxon>Pseudomonadota</taxon>
        <taxon>Betaproteobacteria</taxon>
        <taxon>Burkholderiales</taxon>
        <taxon>Oxalobacteraceae</taxon>
        <taxon>Telluria group</taxon>
        <taxon>Massilia</taxon>
    </lineage>
</organism>
<dbReference type="RefSeq" id="WP_126074945.1">
    <property type="nucleotide sequence ID" value="NZ_CP051166.1"/>
</dbReference>
<dbReference type="EMBL" id="RXLQ01000007">
    <property type="protein sequence ID" value="RSZ58372.1"/>
    <property type="molecule type" value="Genomic_DNA"/>
</dbReference>
<gene>
    <name evidence="1" type="ORF">EJB06_15620</name>
</gene>
<dbReference type="Gene3D" id="1.10.1780.10">
    <property type="entry name" value="Clp, N-terminal domain"/>
    <property type="match status" value="1"/>
</dbReference>
<accession>A0A430HLM4</accession>